<dbReference type="RefSeq" id="XP_019622745.1">
    <property type="nucleotide sequence ID" value="XM_019767186.1"/>
</dbReference>
<dbReference type="InterPro" id="IPR000859">
    <property type="entry name" value="CUB_dom"/>
</dbReference>
<feature type="chain" id="PRO_5028425395" evidence="7">
    <location>
        <begin position="19"/>
        <end position="469"/>
    </location>
</feature>
<dbReference type="PANTHER" id="PTHR24251:SF50">
    <property type="entry name" value="ATTRACTIN-LIKE 1A"/>
    <property type="match status" value="1"/>
</dbReference>
<evidence type="ECO:0000256" key="3">
    <source>
        <dbReference type="ARBA" id="ARBA00023157"/>
    </source>
</evidence>
<sequence>MAQLFFFAVLALAASASGQQCVFPFSYGGITYYSCTSVASTDFWCSFDAVYSGNWKYCDEQECTFPFYYNGQTYSTCAEGGALASDWCSLDAVYQGNYVSCSDNAVVVDPLDDKPEACHFPFEYQGQTYTTCTLEASSELWCSLDAVYEGNYKYCGEEDCVFPFTYDGETYDECVDADNNGGWCSLDHIYQGNQVSCAEKPCGETIYKDHGHLHSPNYPQDYNHDMDCSWIFPARGGTVNLEFLDFTLEGGASTFGSCEFDFVEVFAGDRSLGKWCGDFGPTNITSNQDVTIHMFTDGSIAAKGWKLKFSVVGAAPFGPGLEECGGLLHGEHGERTSPGFPDGYHNDIDCTWTLEAKHGGVILEFSEFSLEKPGEYQGCTYDFVEIYHGLNRIGRFCGDSPPPTTTYYEKVSIRFRTDQHTVASGFRFSWTYLHSQTTPPTMPSTTDLPDGSGEGSGAMKEEDLDKFIF</sequence>
<feature type="compositionally biased region" description="Low complexity" evidence="6">
    <location>
        <begin position="437"/>
        <end position="446"/>
    </location>
</feature>
<keyword evidence="4" id="KW-0325">Glycoprotein</keyword>
<evidence type="ECO:0000313" key="11">
    <source>
        <dbReference type="RefSeq" id="XP_019622745.1"/>
    </source>
</evidence>
<dbReference type="AlphaFoldDB" id="A0A6P4Y1E3"/>
<evidence type="ECO:0000259" key="8">
    <source>
        <dbReference type="PROSITE" id="PS01180"/>
    </source>
</evidence>
<feature type="region of interest" description="Disordered" evidence="6">
    <location>
        <begin position="437"/>
        <end position="459"/>
    </location>
</feature>
<feature type="domain" description="Fibronectin type-II" evidence="9">
    <location>
        <begin position="155"/>
        <end position="199"/>
    </location>
</feature>
<evidence type="ECO:0000256" key="6">
    <source>
        <dbReference type="SAM" id="MobiDB-lite"/>
    </source>
</evidence>
<dbReference type="InterPro" id="IPR000562">
    <property type="entry name" value="FN_type2_dom"/>
</dbReference>
<evidence type="ECO:0000256" key="2">
    <source>
        <dbReference type="ARBA" id="ARBA00022737"/>
    </source>
</evidence>
<keyword evidence="10" id="KW-1185">Reference proteome</keyword>
<dbReference type="Pfam" id="PF00431">
    <property type="entry name" value="CUB"/>
    <property type="match status" value="2"/>
</dbReference>
<evidence type="ECO:0000313" key="10">
    <source>
        <dbReference type="Proteomes" id="UP000515135"/>
    </source>
</evidence>
<evidence type="ECO:0000256" key="4">
    <source>
        <dbReference type="ARBA" id="ARBA00023180"/>
    </source>
</evidence>
<dbReference type="SMART" id="SM00042">
    <property type="entry name" value="CUB"/>
    <property type="match status" value="2"/>
</dbReference>
<keyword evidence="2" id="KW-0677">Repeat</keyword>
<accession>A0A6P4Y1E3</accession>
<evidence type="ECO:0000256" key="5">
    <source>
        <dbReference type="PROSITE-ProRule" id="PRU00479"/>
    </source>
</evidence>
<evidence type="ECO:0000256" key="7">
    <source>
        <dbReference type="SAM" id="SignalP"/>
    </source>
</evidence>
<dbReference type="OrthoDB" id="9427703at2759"/>
<dbReference type="KEGG" id="bbel:109468843"/>
<protein>
    <submittedName>
        <fullName evidence="11">Cubilin-like</fullName>
    </submittedName>
</protein>
<dbReference type="CDD" id="cd00041">
    <property type="entry name" value="CUB"/>
    <property type="match status" value="2"/>
</dbReference>
<dbReference type="InterPro" id="IPR036943">
    <property type="entry name" value="FN_type2_sf"/>
</dbReference>
<keyword evidence="3" id="KW-1015">Disulfide bond</keyword>
<feature type="domain" description="Fibronectin type-II" evidence="9">
    <location>
        <begin position="113"/>
        <end position="157"/>
    </location>
</feature>
<dbReference type="InterPro" id="IPR035914">
    <property type="entry name" value="Sperma_CUB_dom_sf"/>
</dbReference>
<organism evidence="10 11">
    <name type="scientific">Branchiostoma belcheri</name>
    <name type="common">Amphioxus</name>
    <dbReference type="NCBI Taxonomy" id="7741"/>
    <lineage>
        <taxon>Eukaryota</taxon>
        <taxon>Metazoa</taxon>
        <taxon>Chordata</taxon>
        <taxon>Cephalochordata</taxon>
        <taxon>Leptocardii</taxon>
        <taxon>Amphioxiformes</taxon>
        <taxon>Branchiostomatidae</taxon>
        <taxon>Branchiostoma</taxon>
    </lineage>
</organism>
<feature type="domain" description="Fibronectin type-II" evidence="9">
    <location>
        <begin position="58"/>
        <end position="103"/>
    </location>
</feature>
<dbReference type="PROSITE" id="PS01180">
    <property type="entry name" value="CUB"/>
    <property type="match status" value="2"/>
</dbReference>
<dbReference type="SUPFAM" id="SSF49854">
    <property type="entry name" value="Spermadhesin, CUB domain"/>
    <property type="match status" value="2"/>
</dbReference>
<dbReference type="SMART" id="SM00059">
    <property type="entry name" value="FN2"/>
    <property type="match status" value="4"/>
</dbReference>
<dbReference type="SUPFAM" id="SSF57440">
    <property type="entry name" value="Kringle-like"/>
    <property type="match status" value="4"/>
</dbReference>
<dbReference type="PANTHER" id="PTHR24251">
    <property type="entry name" value="OVOCHYMASE-RELATED"/>
    <property type="match status" value="1"/>
</dbReference>
<dbReference type="Pfam" id="PF00040">
    <property type="entry name" value="fn2"/>
    <property type="match status" value="4"/>
</dbReference>
<dbReference type="FunFam" id="2.60.120.290:FF:000005">
    <property type="entry name" value="Procollagen C-endopeptidase enhancer 1"/>
    <property type="match status" value="1"/>
</dbReference>
<dbReference type="GeneID" id="109468843"/>
<feature type="domain" description="Fibronectin type-II" evidence="9">
    <location>
        <begin position="16"/>
        <end position="60"/>
    </location>
</feature>
<name>A0A6P4Y1E3_BRABE</name>
<keyword evidence="1 7" id="KW-0732">Signal</keyword>
<dbReference type="Gene3D" id="2.10.10.10">
    <property type="entry name" value="Fibronectin, type II, collagen-binding"/>
    <property type="match status" value="4"/>
</dbReference>
<dbReference type="FunFam" id="2.60.120.290:FF:000003">
    <property type="entry name" value="Neuropilin"/>
    <property type="match status" value="1"/>
</dbReference>
<gene>
    <name evidence="11" type="primary">LOC109468843</name>
</gene>
<comment type="caution">
    <text evidence="5">Lacks conserved residue(s) required for the propagation of feature annotation.</text>
</comment>
<dbReference type="InterPro" id="IPR013806">
    <property type="entry name" value="Kringle-like"/>
</dbReference>
<dbReference type="PROSITE" id="PS51092">
    <property type="entry name" value="FN2_2"/>
    <property type="match status" value="4"/>
</dbReference>
<evidence type="ECO:0000256" key="1">
    <source>
        <dbReference type="ARBA" id="ARBA00022729"/>
    </source>
</evidence>
<proteinExistence type="predicted"/>
<feature type="signal peptide" evidence="7">
    <location>
        <begin position="1"/>
        <end position="18"/>
    </location>
</feature>
<dbReference type="Gene3D" id="2.60.120.290">
    <property type="entry name" value="Spermadhesin, CUB domain"/>
    <property type="match status" value="2"/>
</dbReference>
<feature type="domain" description="CUB" evidence="8">
    <location>
        <begin position="202"/>
        <end position="312"/>
    </location>
</feature>
<reference evidence="11" key="1">
    <citation type="submission" date="2025-08" db="UniProtKB">
        <authorList>
            <consortium name="RefSeq"/>
        </authorList>
    </citation>
    <scope>IDENTIFICATION</scope>
    <source>
        <tissue evidence="11">Gonad</tissue>
    </source>
</reference>
<dbReference type="Proteomes" id="UP000515135">
    <property type="component" value="Unplaced"/>
</dbReference>
<feature type="domain" description="CUB" evidence="8">
    <location>
        <begin position="324"/>
        <end position="433"/>
    </location>
</feature>
<evidence type="ECO:0000259" key="9">
    <source>
        <dbReference type="PROSITE" id="PS51092"/>
    </source>
</evidence>